<evidence type="ECO:0000313" key="2">
    <source>
        <dbReference type="Proteomes" id="UP000664940"/>
    </source>
</evidence>
<accession>A0A834AEJ7</accession>
<proteinExistence type="predicted"/>
<evidence type="ECO:0000313" key="1">
    <source>
        <dbReference type="EMBL" id="KAF6109529.1"/>
    </source>
</evidence>
<gene>
    <name evidence="1" type="ORF">HJG60_010802</name>
</gene>
<dbReference type="Proteomes" id="UP000664940">
    <property type="component" value="Unassembled WGS sequence"/>
</dbReference>
<comment type="caution">
    <text evidence="1">The sequence shown here is derived from an EMBL/GenBank/DDBJ whole genome shotgun (WGS) entry which is preliminary data.</text>
</comment>
<name>A0A834AEJ7_9CHIR</name>
<dbReference type="AlphaFoldDB" id="A0A834AEJ7"/>
<reference evidence="1 2" key="1">
    <citation type="journal article" date="2020" name="Nature">
        <title>Six reference-quality genomes reveal evolution of bat adaptations.</title>
        <authorList>
            <person name="Jebb D."/>
            <person name="Huang Z."/>
            <person name="Pippel M."/>
            <person name="Hughes G.M."/>
            <person name="Lavrichenko K."/>
            <person name="Devanna P."/>
            <person name="Winkler S."/>
            <person name="Jermiin L.S."/>
            <person name="Skirmuntt E.C."/>
            <person name="Katzourakis A."/>
            <person name="Burkitt-Gray L."/>
            <person name="Ray D.A."/>
            <person name="Sullivan K.A.M."/>
            <person name="Roscito J.G."/>
            <person name="Kirilenko B.M."/>
            <person name="Davalos L.M."/>
            <person name="Corthals A.P."/>
            <person name="Power M.L."/>
            <person name="Jones G."/>
            <person name="Ransome R.D."/>
            <person name="Dechmann D.K.N."/>
            <person name="Locatelli A.G."/>
            <person name="Puechmaille S.J."/>
            <person name="Fedrigo O."/>
            <person name="Jarvis E.D."/>
            <person name="Hiller M."/>
            <person name="Vernes S.C."/>
            <person name="Myers E.W."/>
            <person name="Teeling E.C."/>
        </authorList>
    </citation>
    <scope>NUCLEOTIDE SEQUENCE [LARGE SCALE GENOMIC DNA]</scope>
    <source>
        <strain evidence="1">Bat1K_MPI-CBG_1</strain>
    </source>
</reference>
<organism evidence="1 2">
    <name type="scientific">Phyllostomus discolor</name>
    <name type="common">pale spear-nosed bat</name>
    <dbReference type="NCBI Taxonomy" id="89673"/>
    <lineage>
        <taxon>Eukaryota</taxon>
        <taxon>Metazoa</taxon>
        <taxon>Chordata</taxon>
        <taxon>Craniata</taxon>
        <taxon>Vertebrata</taxon>
        <taxon>Euteleostomi</taxon>
        <taxon>Mammalia</taxon>
        <taxon>Eutheria</taxon>
        <taxon>Laurasiatheria</taxon>
        <taxon>Chiroptera</taxon>
        <taxon>Yangochiroptera</taxon>
        <taxon>Phyllostomidae</taxon>
        <taxon>Phyllostominae</taxon>
        <taxon>Phyllostomus</taxon>
    </lineage>
</organism>
<sequence>MRRPVLAVTFLPQLSGPWCGLESSVCCLSGSLGTGLHLLSVTGGQSSCISVLAWAWLTLSCGGVPRRGQGAGWGQGSFSEKDQPFSLINLFIWSLCGGGVFPSLRPLGVLPWCAGCWAREGGVSQTPVRKSAVSSAFRESERLKKGLNREASWQVVSILHQGKPRLRDSLRRVAHPEPRSAPPWAAAGCHGWL</sequence>
<protein>
    <submittedName>
        <fullName evidence="1">Uncharacterized protein</fullName>
    </submittedName>
</protein>
<dbReference type="EMBL" id="JABVXQ010000005">
    <property type="protein sequence ID" value="KAF6109529.1"/>
    <property type="molecule type" value="Genomic_DNA"/>
</dbReference>